<evidence type="ECO:0000256" key="1">
    <source>
        <dbReference type="SAM" id="Phobius"/>
    </source>
</evidence>
<reference evidence="2 3" key="1">
    <citation type="submission" date="2016-10" db="EMBL/GenBank/DDBJ databases">
        <authorList>
            <person name="de Groot N.N."/>
        </authorList>
    </citation>
    <scope>NUCLEOTIDE SEQUENCE [LARGE SCALE GENOMIC DNA]</scope>
    <source>
        <strain evidence="2 3">CGMCC 1.6134</strain>
    </source>
</reference>
<dbReference type="AlphaFoldDB" id="A0A1I4KIK3"/>
<evidence type="ECO:0000313" key="3">
    <source>
        <dbReference type="Proteomes" id="UP000199668"/>
    </source>
</evidence>
<dbReference type="OrthoDB" id="9853774at2"/>
<keyword evidence="1" id="KW-0812">Transmembrane</keyword>
<dbReference type="RefSeq" id="WP_090926140.1">
    <property type="nucleotide sequence ID" value="NZ_FOTY01000005.1"/>
</dbReference>
<dbReference type="STRING" id="266892.SAMN04488054_10530"/>
<organism evidence="2 3">
    <name type="scientific">Salibacterium qingdaonense</name>
    <dbReference type="NCBI Taxonomy" id="266892"/>
    <lineage>
        <taxon>Bacteria</taxon>
        <taxon>Bacillati</taxon>
        <taxon>Bacillota</taxon>
        <taxon>Bacilli</taxon>
        <taxon>Bacillales</taxon>
        <taxon>Bacillaceae</taxon>
    </lineage>
</organism>
<feature type="transmembrane region" description="Helical" evidence="1">
    <location>
        <begin position="58"/>
        <end position="81"/>
    </location>
</feature>
<name>A0A1I4KIK3_9BACI</name>
<sequence length="82" mass="9489">MNKQVVFQTMYWIAFIIGSGSWYYTFTMDYGIVYTIIITFFTGIWAVLVAAAALKNKFLIALSVLMFLSPYLMFAFILLFLN</sequence>
<proteinExistence type="predicted"/>
<dbReference type="Proteomes" id="UP000199668">
    <property type="component" value="Unassembled WGS sequence"/>
</dbReference>
<keyword evidence="1" id="KW-0472">Membrane</keyword>
<accession>A0A1I4KIK3</accession>
<protein>
    <submittedName>
        <fullName evidence="2">Uncharacterized protein</fullName>
    </submittedName>
</protein>
<keyword evidence="3" id="KW-1185">Reference proteome</keyword>
<evidence type="ECO:0000313" key="2">
    <source>
        <dbReference type="EMBL" id="SFL78449.1"/>
    </source>
</evidence>
<feature type="transmembrane region" description="Helical" evidence="1">
    <location>
        <begin position="9"/>
        <end position="26"/>
    </location>
</feature>
<keyword evidence="1" id="KW-1133">Transmembrane helix</keyword>
<gene>
    <name evidence="2" type="ORF">SAMN04488054_10530</name>
</gene>
<dbReference type="EMBL" id="FOTY01000005">
    <property type="protein sequence ID" value="SFL78449.1"/>
    <property type="molecule type" value="Genomic_DNA"/>
</dbReference>
<feature type="transmembrane region" description="Helical" evidence="1">
    <location>
        <begin position="32"/>
        <end position="51"/>
    </location>
</feature>